<keyword evidence="4" id="KW-0539">Nucleus</keyword>
<organism evidence="7 8">
    <name type="scientific">Cladophialophora carrionii CBS 160.54</name>
    <dbReference type="NCBI Taxonomy" id="1279043"/>
    <lineage>
        <taxon>Eukaryota</taxon>
        <taxon>Fungi</taxon>
        <taxon>Dikarya</taxon>
        <taxon>Ascomycota</taxon>
        <taxon>Pezizomycotina</taxon>
        <taxon>Eurotiomycetes</taxon>
        <taxon>Chaetothyriomycetidae</taxon>
        <taxon>Chaetothyriales</taxon>
        <taxon>Herpotrichiellaceae</taxon>
        <taxon>Cladophialophora</taxon>
    </lineage>
</organism>
<feature type="region of interest" description="Disordered" evidence="5">
    <location>
        <begin position="1"/>
        <end position="200"/>
    </location>
</feature>
<feature type="compositionally biased region" description="Low complexity" evidence="5">
    <location>
        <begin position="424"/>
        <end position="435"/>
    </location>
</feature>
<dbReference type="Proteomes" id="UP000030678">
    <property type="component" value="Unassembled WGS sequence"/>
</dbReference>
<gene>
    <name evidence="7" type="ORF">G647_01581</name>
</gene>
<dbReference type="InterPro" id="IPR002740">
    <property type="entry name" value="EVE_domain"/>
</dbReference>
<dbReference type="InterPro" id="IPR052181">
    <property type="entry name" value="5hmC_binding"/>
</dbReference>
<dbReference type="PANTHER" id="PTHR14087">
    <property type="entry name" value="THYMOCYTE NUCLEAR PROTEIN 1"/>
    <property type="match status" value="1"/>
</dbReference>
<evidence type="ECO:0000256" key="5">
    <source>
        <dbReference type="SAM" id="MobiDB-lite"/>
    </source>
</evidence>
<evidence type="ECO:0000259" key="6">
    <source>
        <dbReference type="Pfam" id="PF01878"/>
    </source>
</evidence>
<reference evidence="7 8" key="1">
    <citation type="submission" date="2013-03" db="EMBL/GenBank/DDBJ databases">
        <title>The Genome Sequence of Cladophialophora carrionii CBS 160.54.</title>
        <authorList>
            <consortium name="The Broad Institute Genomics Platform"/>
            <person name="Cuomo C."/>
            <person name="de Hoog S."/>
            <person name="Gorbushina A."/>
            <person name="Walker B."/>
            <person name="Young S.K."/>
            <person name="Zeng Q."/>
            <person name="Gargeya S."/>
            <person name="Fitzgerald M."/>
            <person name="Haas B."/>
            <person name="Abouelleil A."/>
            <person name="Allen A.W."/>
            <person name="Alvarado L."/>
            <person name="Arachchi H.M."/>
            <person name="Berlin A.M."/>
            <person name="Chapman S.B."/>
            <person name="Gainer-Dewar J."/>
            <person name="Goldberg J."/>
            <person name="Griggs A."/>
            <person name="Gujja S."/>
            <person name="Hansen M."/>
            <person name="Howarth C."/>
            <person name="Imamovic A."/>
            <person name="Ireland A."/>
            <person name="Larimer J."/>
            <person name="McCowan C."/>
            <person name="Murphy C."/>
            <person name="Pearson M."/>
            <person name="Poon T.W."/>
            <person name="Priest M."/>
            <person name="Roberts A."/>
            <person name="Saif S."/>
            <person name="Shea T."/>
            <person name="Sisk P."/>
            <person name="Sykes S."/>
            <person name="Wortman J."/>
            <person name="Nusbaum C."/>
            <person name="Birren B."/>
        </authorList>
    </citation>
    <scope>NUCLEOTIDE SEQUENCE [LARGE SCALE GENOMIC DNA]</scope>
    <source>
        <strain evidence="7 8">CBS 160.54</strain>
    </source>
</reference>
<evidence type="ECO:0000256" key="3">
    <source>
        <dbReference type="ARBA" id="ARBA00022553"/>
    </source>
</evidence>
<feature type="region of interest" description="Disordered" evidence="5">
    <location>
        <begin position="372"/>
        <end position="399"/>
    </location>
</feature>
<dbReference type="VEuPathDB" id="FungiDB:G647_01581"/>
<feature type="domain" description="EVE" evidence="6">
    <location>
        <begin position="205"/>
        <end position="363"/>
    </location>
</feature>
<dbReference type="Pfam" id="PF01878">
    <property type="entry name" value="EVE"/>
    <property type="match status" value="1"/>
</dbReference>
<dbReference type="InterPro" id="IPR015947">
    <property type="entry name" value="PUA-like_sf"/>
</dbReference>
<dbReference type="AlphaFoldDB" id="V9DS35"/>
<evidence type="ECO:0000313" key="7">
    <source>
        <dbReference type="EMBL" id="ETI29128.1"/>
    </source>
</evidence>
<sequence length="446" mass="47484">MPLTIQPRKRKAASNPGAPAKKVRIGSTTNIPDPPTVSPSGRPKRTSVGEPQYKFTRRRSSSTQNVSPAVAELKPAAKRRGRPPKAAAAAAAAHTPTAEENVTPKRRGRPAQNTKSASTPKPAASSAKPAPAVTSQKSQPKASVTVPARRGRKPKALTEAVQPDSEFDSESKPEDPVARANGAATAVDGDKSKPDDLSSIDPDVQYWLMKAEPESRIEKGHDVKFSIDDLAAKTEPEAWDGVRNPMARNHMRAMRKGDLAFFYHSNCSVPGIAGVMRIVAEHSVDESAFNPDHPYFDPKSDRANPKWEVVHVEFVKKFENFITLRELKTFAKPGGALADMQMLKLSRLSVSAVSPEAWRFILDLAGEPTTLGHGDGMSGYESEIDGEGEDTAGVSDADGLNGISDGEALGVAGGVDLEESAVNVVQDDSSSNSVNGADVADVADKV</sequence>
<dbReference type="SUPFAM" id="SSF88697">
    <property type="entry name" value="PUA domain-like"/>
    <property type="match status" value="1"/>
</dbReference>
<proteinExistence type="predicted"/>
<dbReference type="RefSeq" id="XP_008723202.1">
    <property type="nucleotide sequence ID" value="XM_008724980.1"/>
</dbReference>
<dbReference type="FunFam" id="3.10.590.10:FF:000003">
    <property type="entry name" value="Thymocyte nuclear protein 1"/>
    <property type="match status" value="1"/>
</dbReference>
<dbReference type="InterPro" id="IPR047197">
    <property type="entry name" value="THYN1-like_EVE"/>
</dbReference>
<feature type="compositionally biased region" description="Low complexity" evidence="5">
    <location>
        <begin position="114"/>
        <end position="132"/>
    </location>
</feature>
<dbReference type="CDD" id="cd21133">
    <property type="entry name" value="EVE"/>
    <property type="match status" value="1"/>
</dbReference>
<feature type="region of interest" description="Disordered" evidence="5">
    <location>
        <begin position="424"/>
        <end position="446"/>
    </location>
</feature>
<feature type="compositionally biased region" description="Polar residues" evidence="5">
    <location>
        <begin position="133"/>
        <end position="142"/>
    </location>
</feature>
<dbReference type="OrthoDB" id="41445at2759"/>
<evidence type="ECO:0000256" key="1">
    <source>
        <dbReference type="ARBA" id="ARBA00004123"/>
    </source>
</evidence>
<evidence type="ECO:0000313" key="8">
    <source>
        <dbReference type="Proteomes" id="UP000030678"/>
    </source>
</evidence>
<evidence type="ECO:0000256" key="4">
    <source>
        <dbReference type="ARBA" id="ARBA00023242"/>
    </source>
</evidence>
<accession>V9DS35</accession>
<dbReference type="GO" id="GO:0005634">
    <property type="term" value="C:nucleus"/>
    <property type="evidence" value="ECO:0007669"/>
    <property type="project" value="UniProtKB-SubCell"/>
</dbReference>
<evidence type="ECO:0000256" key="2">
    <source>
        <dbReference type="ARBA" id="ARBA00014654"/>
    </source>
</evidence>
<dbReference type="GeneID" id="19980074"/>
<comment type="subcellular location">
    <subcellularLocation>
        <location evidence="1">Nucleus</location>
    </subcellularLocation>
</comment>
<keyword evidence="3" id="KW-0597">Phosphoprotein</keyword>
<feature type="compositionally biased region" description="Low complexity" evidence="5">
    <location>
        <begin position="84"/>
        <end position="93"/>
    </location>
</feature>
<dbReference type="HOGENOM" id="CLU_041799_0_0_1"/>
<dbReference type="Gene3D" id="3.10.590.10">
    <property type="entry name" value="ph1033 like domains"/>
    <property type="match status" value="1"/>
</dbReference>
<dbReference type="EMBL" id="KB822697">
    <property type="protein sequence ID" value="ETI29128.1"/>
    <property type="molecule type" value="Genomic_DNA"/>
</dbReference>
<dbReference type="PANTHER" id="PTHR14087:SF7">
    <property type="entry name" value="THYMOCYTE NUCLEAR PROTEIN 1"/>
    <property type="match status" value="1"/>
</dbReference>
<protein>
    <recommendedName>
        <fullName evidence="2">Thymocyte nuclear protein 1</fullName>
    </recommendedName>
</protein>
<name>V9DS35_9EURO</name>